<dbReference type="GO" id="GO:0006281">
    <property type="term" value="P:DNA repair"/>
    <property type="evidence" value="ECO:0007669"/>
    <property type="project" value="TreeGrafter"/>
</dbReference>
<dbReference type="GO" id="GO:2000042">
    <property type="term" value="P:negative regulation of double-strand break repair via homologous recombination"/>
    <property type="evidence" value="ECO:0007669"/>
    <property type="project" value="TreeGrafter"/>
</dbReference>
<dbReference type="Pfam" id="PF16100">
    <property type="entry name" value="RMI2"/>
    <property type="match status" value="1"/>
</dbReference>
<dbReference type="PANTHER" id="PTHR33962:SF1">
    <property type="entry name" value="RECQ-MEDIATED GENOME INSTABILITY PROTEIN 2"/>
    <property type="match status" value="1"/>
</dbReference>
<dbReference type="GO" id="GO:0033045">
    <property type="term" value="P:regulation of sister chromatid segregation"/>
    <property type="evidence" value="ECO:0007669"/>
    <property type="project" value="TreeGrafter"/>
</dbReference>
<sequence>MDYNLAALKLFCSQLRDARQTTSSSSSSSSANALFGILFQRAWLQGVLISGLEEGRILLDDGTDVVELSLSSEFQPQDWRIGMYVMVVGLYNVLSAGALPLIKVHKIVDLSAYPDREAMWQLEVIEANKLFYLPSVA</sequence>
<dbReference type="InterPro" id="IPR032245">
    <property type="entry name" value="RMI2"/>
</dbReference>
<dbReference type="Gene3D" id="2.40.50.140">
    <property type="entry name" value="Nucleic acid-binding proteins"/>
    <property type="match status" value="1"/>
</dbReference>
<reference evidence="1" key="2">
    <citation type="journal article" date="2022" name="Hortic Res">
        <title>The genome of Dioscorea zingiberensis sheds light on the biosynthesis, origin and evolution of the medicinally important diosgenin saponins.</title>
        <authorList>
            <person name="Li Y."/>
            <person name="Tan C."/>
            <person name="Li Z."/>
            <person name="Guo J."/>
            <person name="Li S."/>
            <person name="Chen X."/>
            <person name="Wang C."/>
            <person name="Dai X."/>
            <person name="Yang H."/>
            <person name="Song W."/>
            <person name="Hou L."/>
            <person name="Xu J."/>
            <person name="Tong Z."/>
            <person name="Xu A."/>
            <person name="Yuan X."/>
            <person name="Wang W."/>
            <person name="Yang Q."/>
            <person name="Chen L."/>
            <person name="Sun Z."/>
            <person name="Wang K."/>
            <person name="Pan B."/>
            <person name="Chen J."/>
            <person name="Bao Y."/>
            <person name="Liu F."/>
            <person name="Qi X."/>
            <person name="Gang D.R."/>
            <person name="Wen J."/>
            <person name="Li J."/>
        </authorList>
    </citation>
    <scope>NUCLEOTIDE SEQUENCE</scope>
    <source>
        <strain evidence="1">Dzin_1.0</strain>
    </source>
</reference>
<comment type="caution">
    <text evidence="1">The sequence shown here is derived from an EMBL/GenBank/DDBJ whole genome shotgun (WGS) entry which is preliminary data.</text>
</comment>
<dbReference type="EMBL" id="JAGGNH010000002">
    <property type="protein sequence ID" value="KAJ0982355.1"/>
    <property type="molecule type" value="Genomic_DNA"/>
</dbReference>
<dbReference type="AlphaFoldDB" id="A0A9D5CYQ8"/>
<keyword evidence="2" id="KW-1185">Reference proteome</keyword>
<gene>
    <name evidence="1" type="ORF">J5N97_010610</name>
</gene>
<dbReference type="Proteomes" id="UP001085076">
    <property type="component" value="Miscellaneous, Linkage group lg02"/>
</dbReference>
<evidence type="ECO:0000313" key="1">
    <source>
        <dbReference type="EMBL" id="KAJ0982355.1"/>
    </source>
</evidence>
<dbReference type="GO" id="GO:0005829">
    <property type="term" value="C:cytosol"/>
    <property type="evidence" value="ECO:0007669"/>
    <property type="project" value="TreeGrafter"/>
</dbReference>
<dbReference type="InterPro" id="IPR012340">
    <property type="entry name" value="NA-bd_OB-fold"/>
</dbReference>
<dbReference type="GO" id="GO:0043007">
    <property type="term" value="P:maintenance of rDNA"/>
    <property type="evidence" value="ECO:0007669"/>
    <property type="project" value="TreeGrafter"/>
</dbReference>
<dbReference type="OrthoDB" id="59690at2759"/>
<name>A0A9D5CYQ8_9LILI</name>
<dbReference type="GO" id="GO:0016607">
    <property type="term" value="C:nuclear speck"/>
    <property type="evidence" value="ECO:0007669"/>
    <property type="project" value="TreeGrafter"/>
</dbReference>
<dbReference type="FunFam" id="2.40.50.140:FF:000345">
    <property type="entry name" value="RecQ-mediated genome instability-like protein"/>
    <property type="match status" value="1"/>
</dbReference>
<reference evidence="1" key="1">
    <citation type="submission" date="2021-03" db="EMBL/GenBank/DDBJ databases">
        <authorList>
            <person name="Li Z."/>
            <person name="Yang C."/>
        </authorList>
    </citation>
    <scope>NUCLEOTIDE SEQUENCE</scope>
    <source>
        <strain evidence="1">Dzin_1.0</strain>
        <tissue evidence="1">Leaf</tissue>
    </source>
</reference>
<dbReference type="PANTHER" id="PTHR33962">
    <property type="entry name" value="RECQ-MEDIATED GENOME INSTABILITY PROTEIN 2 RMI2"/>
    <property type="match status" value="1"/>
</dbReference>
<evidence type="ECO:0000313" key="2">
    <source>
        <dbReference type="Proteomes" id="UP001085076"/>
    </source>
</evidence>
<organism evidence="1 2">
    <name type="scientific">Dioscorea zingiberensis</name>
    <dbReference type="NCBI Taxonomy" id="325984"/>
    <lineage>
        <taxon>Eukaryota</taxon>
        <taxon>Viridiplantae</taxon>
        <taxon>Streptophyta</taxon>
        <taxon>Embryophyta</taxon>
        <taxon>Tracheophyta</taxon>
        <taxon>Spermatophyta</taxon>
        <taxon>Magnoliopsida</taxon>
        <taxon>Liliopsida</taxon>
        <taxon>Dioscoreales</taxon>
        <taxon>Dioscoreaceae</taxon>
        <taxon>Dioscorea</taxon>
    </lineage>
</organism>
<proteinExistence type="predicted"/>
<protein>
    <recommendedName>
        <fullName evidence="3">RecQ-mediated genome instability protein 2</fullName>
    </recommendedName>
</protein>
<evidence type="ECO:0008006" key="3">
    <source>
        <dbReference type="Google" id="ProtNLM"/>
    </source>
</evidence>
<accession>A0A9D5CYQ8</accession>